<protein>
    <submittedName>
        <fullName evidence="12">YY1-associated factor 2</fullName>
    </submittedName>
</protein>
<dbReference type="GO" id="GO:0003712">
    <property type="term" value="F:transcription coregulator activity"/>
    <property type="evidence" value="ECO:0007669"/>
    <property type="project" value="TreeGrafter"/>
</dbReference>
<dbReference type="RefSeq" id="XP_003741586.1">
    <property type="nucleotide sequence ID" value="XM_003741538.1"/>
</dbReference>
<keyword evidence="11" id="KW-1185">Reference proteome</keyword>
<dbReference type="GeneID" id="100902874"/>
<evidence type="ECO:0000256" key="2">
    <source>
        <dbReference type="ARBA" id="ARBA00022723"/>
    </source>
</evidence>
<dbReference type="InterPro" id="IPR036443">
    <property type="entry name" value="Znf_RanBP2_sf"/>
</dbReference>
<feature type="region of interest" description="Disordered" evidence="9">
    <location>
        <begin position="184"/>
        <end position="229"/>
    </location>
</feature>
<keyword evidence="3 8" id="KW-0863">Zinc-finger</keyword>
<dbReference type="Gene3D" id="4.10.1060.10">
    <property type="entry name" value="Zinc finger, RanBP2-type"/>
    <property type="match status" value="1"/>
</dbReference>
<accession>A0AAJ6QRK6</accession>
<dbReference type="GO" id="GO:0045893">
    <property type="term" value="P:positive regulation of DNA-templated transcription"/>
    <property type="evidence" value="ECO:0007669"/>
    <property type="project" value="InterPro"/>
</dbReference>
<dbReference type="GO" id="GO:0005634">
    <property type="term" value="C:nucleus"/>
    <property type="evidence" value="ECO:0007669"/>
    <property type="project" value="UniProtKB-SubCell"/>
</dbReference>
<dbReference type="InterPro" id="IPR039958">
    <property type="entry name" value="RYBP/YAF2"/>
</dbReference>
<dbReference type="SMART" id="SM00547">
    <property type="entry name" value="ZnF_RBZ"/>
    <property type="match status" value="1"/>
</dbReference>
<organism evidence="11 12">
    <name type="scientific">Galendromus occidentalis</name>
    <name type="common">western predatory mite</name>
    <dbReference type="NCBI Taxonomy" id="34638"/>
    <lineage>
        <taxon>Eukaryota</taxon>
        <taxon>Metazoa</taxon>
        <taxon>Ecdysozoa</taxon>
        <taxon>Arthropoda</taxon>
        <taxon>Chelicerata</taxon>
        <taxon>Arachnida</taxon>
        <taxon>Acari</taxon>
        <taxon>Parasitiformes</taxon>
        <taxon>Mesostigmata</taxon>
        <taxon>Gamasina</taxon>
        <taxon>Phytoseioidea</taxon>
        <taxon>Phytoseiidae</taxon>
        <taxon>Typhlodrominae</taxon>
        <taxon>Galendromus</taxon>
    </lineage>
</organism>
<dbReference type="GO" id="GO:0003677">
    <property type="term" value="F:DNA binding"/>
    <property type="evidence" value="ECO:0007669"/>
    <property type="project" value="TreeGrafter"/>
</dbReference>
<evidence type="ECO:0000259" key="10">
    <source>
        <dbReference type="PROSITE" id="PS50199"/>
    </source>
</evidence>
<gene>
    <name evidence="12" type="primary">LOC100902874</name>
</gene>
<keyword evidence="2" id="KW-0479">Metal-binding</keyword>
<feature type="compositionally biased region" description="Basic and acidic residues" evidence="9">
    <location>
        <begin position="39"/>
        <end position="56"/>
    </location>
</feature>
<feature type="domain" description="RanBP2-type" evidence="10">
    <location>
        <begin position="93"/>
        <end position="122"/>
    </location>
</feature>
<comment type="subcellular location">
    <subcellularLocation>
        <location evidence="1">Nucleus</location>
    </subcellularLocation>
</comment>
<feature type="region of interest" description="Disordered" evidence="9">
    <location>
        <begin position="1"/>
        <end position="87"/>
    </location>
</feature>
<dbReference type="Pfam" id="PF17219">
    <property type="entry name" value="YAF2_RYBP"/>
    <property type="match status" value="1"/>
</dbReference>
<name>A0AAJ6QRK6_9ACAR</name>
<evidence type="ECO:0000256" key="1">
    <source>
        <dbReference type="ARBA" id="ARBA00004123"/>
    </source>
</evidence>
<feature type="compositionally biased region" description="Basic and acidic residues" evidence="9">
    <location>
        <begin position="151"/>
        <end position="162"/>
    </location>
</feature>
<dbReference type="InterPro" id="IPR001876">
    <property type="entry name" value="Znf_RanBP2"/>
</dbReference>
<evidence type="ECO:0000313" key="12">
    <source>
        <dbReference type="RefSeq" id="XP_003741586.1"/>
    </source>
</evidence>
<evidence type="ECO:0000256" key="7">
    <source>
        <dbReference type="ARBA" id="ARBA00023242"/>
    </source>
</evidence>
<keyword evidence="4" id="KW-0862">Zinc</keyword>
<dbReference type="CTD" id="23429"/>
<proteinExistence type="predicted"/>
<dbReference type="KEGG" id="goe:100902874"/>
<keyword evidence="7" id="KW-0539">Nucleus</keyword>
<evidence type="ECO:0000256" key="5">
    <source>
        <dbReference type="ARBA" id="ARBA00023015"/>
    </source>
</evidence>
<evidence type="ECO:0000256" key="4">
    <source>
        <dbReference type="ARBA" id="ARBA00022833"/>
    </source>
</evidence>
<dbReference type="AlphaFoldDB" id="A0AAJ6QRK6"/>
<dbReference type="SUPFAM" id="SSF90209">
    <property type="entry name" value="Ran binding protein zinc finger-like"/>
    <property type="match status" value="1"/>
</dbReference>
<dbReference type="PROSITE" id="PS50199">
    <property type="entry name" value="ZF_RANBP2_2"/>
    <property type="match status" value="1"/>
</dbReference>
<evidence type="ECO:0000256" key="3">
    <source>
        <dbReference type="ARBA" id="ARBA00022771"/>
    </source>
</evidence>
<evidence type="ECO:0000256" key="6">
    <source>
        <dbReference type="ARBA" id="ARBA00023163"/>
    </source>
</evidence>
<evidence type="ECO:0000313" key="11">
    <source>
        <dbReference type="Proteomes" id="UP000694867"/>
    </source>
</evidence>
<dbReference type="PANTHER" id="PTHR12920:SF4">
    <property type="entry name" value="GEO03726P1"/>
    <property type="match status" value="1"/>
</dbReference>
<feature type="compositionally biased region" description="Basic and acidic residues" evidence="9">
    <location>
        <begin position="68"/>
        <end position="87"/>
    </location>
</feature>
<dbReference type="PROSITE" id="PS01358">
    <property type="entry name" value="ZF_RANBP2_1"/>
    <property type="match status" value="1"/>
</dbReference>
<reference evidence="12" key="1">
    <citation type="submission" date="2025-08" db="UniProtKB">
        <authorList>
            <consortium name="RefSeq"/>
        </authorList>
    </citation>
    <scope>IDENTIFICATION</scope>
</reference>
<keyword evidence="6" id="KW-0804">Transcription</keyword>
<feature type="compositionally biased region" description="Polar residues" evidence="9">
    <location>
        <begin position="219"/>
        <end position="229"/>
    </location>
</feature>
<keyword evidence="5" id="KW-0805">Transcription regulation</keyword>
<evidence type="ECO:0000256" key="9">
    <source>
        <dbReference type="SAM" id="MobiDB-lite"/>
    </source>
</evidence>
<feature type="region of interest" description="Disordered" evidence="9">
    <location>
        <begin position="141"/>
        <end position="162"/>
    </location>
</feature>
<dbReference type="InterPro" id="IPR033774">
    <property type="entry name" value="YAF2_RYBP"/>
</dbReference>
<dbReference type="PANTHER" id="PTHR12920">
    <property type="entry name" value="RYBP AND YAF2-RELATED"/>
    <property type="match status" value="1"/>
</dbReference>
<dbReference type="GO" id="GO:0008270">
    <property type="term" value="F:zinc ion binding"/>
    <property type="evidence" value="ECO:0007669"/>
    <property type="project" value="UniProtKB-KW"/>
</dbReference>
<evidence type="ECO:0000256" key="8">
    <source>
        <dbReference type="PROSITE-ProRule" id="PRU00322"/>
    </source>
</evidence>
<dbReference type="Proteomes" id="UP000694867">
    <property type="component" value="Unplaced"/>
</dbReference>
<sequence length="229" mass="25015">MSESKRSPQSSGSASGGASGTNGTDRDGAGSTSSSSRESSSKESRSEASSHRENHHQSAHSSGKGSKRIRERERIPDKEESRREREQNRKMFTEEFWDCSICTFRNKAEAFICGVCDARKGTSTRKPRINPAQLVVAQQVAQQPKPKRKREQNNKKLKNIDRNNDIQTAITVNGLTVVITEFKPKAPSRKRTVSENSNGSSDGGATAQQSDEEFEALPSGTSAAEKSSP</sequence>